<name>A0A3B0S3Q7_9ZZZZ</name>
<dbReference type="GO" id="GO:0051539">
    <property type="term" value="F:4 iron, 4 sulfur cluster binding"/>
    <property type="evidence" value="ECO:0007669"/>
    <property type="project" value="UniProtKB-KW"/>
</dbReference>
<dbReference type="Gene3D" id="3.40.1010.20">
    <property type="entry name" value="4-hydroxy-3-methylbut-2-enyl diphosphate reductase, catalytic domain"/>
    <property type="match status" value="2"/>
</dbReference>
<keyword evidence="2" id="KW-0004">4Fe-4S</keyword>
<proteinExistence type="inferred from homology"/>
<evidence type="ECO:0000256" key="2">
    <source>
        <dbReference type="ARBA" id="ARBA00022485"/>
    </source>
</evidence>
<protein>
    <submittedName>
        <fullName evidence="6">4-hydroxy-3-methylbut-2-enyl diphosphate reductase</fullName>
        <ecNumber evidence="6">1.17.7.4</ecNumber>
    </submittedName>
</protein>
<dbReference type="InterPro" id="IPR003451">
    <property type="entry name" value="LytB/IspH"/>
</dbReference>
<dbReference type="GO" id="GO:0046872">
    <property type="term" value="F:metal ion binding"/>
    <property type="evidence" value="ECO:0007669"/>
    <property type="project" value="UniProtKB-KW"/>
</dbReference>
<comment type="cofactor">
    <cofactor evidence="1">
        <name>[4Fe-4S] cluster</name>
        <dbReference type="ChEBI" id="CHEBI:49883"/>
    </cofactor>
</comment>
<sequence>MKPMLEKPTRVKLPLKVRLAAPRGFCAGVERAIRTVEEALAIHGAPVYVRHEIVHNKHVVERLAAMGAVFIDEVSQAPDDRPVIFSAHGAPRAAHEEAAARNLVTIDATCPLVLKVHNEARRHAAANRHIYLVGHANHPEVVGAMGQVAEDAITLVGSVSDVAALEDRDGAKAYITQTTLSVDDARRIIAALKVKFPAIAGPRKQDICYATTNRQNAVKATAPGVDLFVVIGSRTSSNSLRLVEVANNAGAKCAMLIEDAGAFDPDALKGVSVIGLSAGASAPEHLVEGFLKSLAALRTLTIETIETASENIVFNTPLKLAS</sequence>
<dbReference type="HAMAP" id="MF_00191">
    <property type="entry name" value="IspH"/>
    <property type="match status" value="1"/>
</dbReference>
<dbReference type="PANTHER" id="PTHR30426:SF0">
    <property type="entry name" value="4-HYDROXY-3-METHYLBUT-2-ENYL DIPHOSPHATE REDUCTASE"/>
    <property type="match status" value="1"/>
</dbReference>
<evidence type="ECO:0000256" key="5">
    <source>
        <dbReference type="ARBA" id="ARBA00023014"/>
    </source>
</evidence>
<dbReference type="NCBIfam" id="NF002190">
    <property type="entry name" value="PRK01045.1-4"/>
    <property type="match status" value="1"/>
</dbReference>
<dbReference type="GO" id="GO:0050992">
    <property type="term" value="P:dimethylallyl diphosphate biosynthetic process"/>
    <property type="evidence" value="ECO:0007669"/>
    <property type="project" value="InterPro"/>
</dbReference>
<dbReference type="NCBIfam" id="TIGR00216">
    <property type="entry name" value="ispH_lytB"/>
    <property type="match status" value="1"/>
</dbReference>
<keyword evidence="4" id="KW-0408">Iron</keyword>
<dbReference type="CDD" id="cd13944">
    <property type="entry name" value="lytB_ispH"/>
    <property type="match status" value="1"/>
</dbReference>
<dbReference type="AlphaFoldDB" id="A0A3B0S3Q7"/>
<evidence type="ECO:0000313" key="6">
    <source>
        <dbReference type="EMBL" id="VAW00631.1"/>
    </source>
</evidence>
<dbReference type="Pfam" id="PF02401">
    <property type="entry name" value="LYTB"/>
    <property type="match status" value="1"/>
</dbReference>
<reference evidence="6" key="1">
    <citation type="submission" date="2018-06" db="EMBL/GenBank/DDBJ databases">
        <authorList>
            <person name="Zhirakovskaya E."/>
        </authorList>
    </citation>
    <scope>NUCLEOTIDE SEQUENCE</scope>
</reference>
<dbReference type="GO" id="GO:0019288">
    <property type="term" value="P:isopentenyl diphosphate biosynthetic process, methylerythritol 4-phosphate pathway"/>
    <property type="evidence" value="ECO:0007669"/>
    <property type="project" value="InterPro"/>
</dbReference>
<dbReference type="Gene3D" id="3.40.50.11270">
    <property type="match status" value="1"/>
</dbReference>
<evidence type="ECO:0000256" key="3">
    <source>
        <dbReference type="ARBA" id="ARBA00022723"/>
    </source>
</evidence>
<accession>A0A3B0S3Q7</accession>
<organism evidence="6">
    <name type="scientific">hydrothermal vent metagenome</name>
    <dbReference type="NCBI Taxonomy" id="652676"/>
    <lineage>
        <taxon>unclassified sequences</taxon>
        <taxon>metagenomes</taxon>
        <taxon>ecological metagenomes</taxon>
    </lineage>
</organism>
<evidence type="ECO:0000256" key="1">
    <source>
        <dbReference type="ARBA" id="ARBA00001966"/>
    </source>
</evidence>
<keyword evidence="6" id="KW-0560">Oxidoreductase</keyword>
<dbReference type="EMBL" id="UOEH01000314">
    <property type="protein sequence ID" value="VAW00631.1"/>
    <property type="molecule type" value="Genomic_DNA"/>
</dbReference>
<keyword evidence="3" id="KW-0479">Metal-binding</keyword>
<dbReference type="EC" id="1.17.7.4" evidence="6"/>
<keyword evidence="5" id="KW-0411">Iron-sulfur</keyword>
<dbReference type="PANTHER" id="PTHR30426">
    <property type="entry name" value="4-HYDROXY-3-METHYLBUT-2-ENYL DIPHOSPHATE REDUCTASE"/>
    <property type="match status" value="1"/>
</dbReference>
<dbReference type="GO" id="GO:0051745">
    <property type="term" value="F:4-hydroxy-3-methylbut-2-enyl diphosphate reductase activity"/>
    <property type="evidence" value="ECO:0007669"/>
    <property type="project" value="UniProtKB-EC"/>
</dbReference>
<evidence type="ECO:0000256" key="4">
    <source>
        <dbReference type="ARBA" id="ARBA00023004"/>
    </source>
</evidence>
<gene>
    <name evidence="6" type="ORF">MNBD_ALPHA05-682</name>
</gene>